<comment type="caution">
    <text evidence="1">The sequence shown here is derived from an EMBL/GenBank/DDBJ whole genome shotgun (WGS) entry which is preliminary data.</text>
</comment>
<accession>A0ABR1M9U5</accession>
<evidence type="ECO:0000313" key="1">
    <source>
        <dbReference type="EMBL" id="KAK7544648.1"/>
    </source>
</evidence>
<organism evidence="1 2">
    <name type="scientific">Phyllosticta citribraziliensis</name>
    <dbReference type="NCBI Taxonomy" id="989973"/>
    <lineage>
        <taxon>Eukaryota</taxon>
        <taxon>Fungi</taxon>
        <taxon>Dikarya</taxon>
        <taxon>Ascomycota</taxon>
        <taxon>Pezizomycotina</taxon>
        <taxon>Dothideomycetes</taxon>
        <taxon>Dothideomycetes incertae sedis</taxon>
        <taxon>Botryosphaeriales</taxon>
        <taxon>Phyllostictaceae</taxon>
        <taxon>Phyllosticta</taxon>
    </lineage>
</organism>
<keyword evidence="2" id="KW-1185">Reference proteome</keyword>
<proteinExistence type="predicted"/>
<sequence>MLNPLGRPFVACCPTLPALFCPARPITVVGSHDDRAPAGLLQLPVGCGRRQSHPTPPHPRALLVSTCSHPPSTLSPFCITGRAPIFSRAVRLAAGRALFSLRMPPCAYLGPWILGRQHFVTSSSCKPLASVHHRRETTMDSFLVLLWRGCRCTHPVSSFVNERPGFRSELPALSVISVQSIVI</sequence>
<gene>
    <name evidence="1" type="ORF">J3D65DRAFT_610264</name>
</gene>
<name>A0ABR1M9U5_9PEZI</name>
<reference evidence="1 2" key="1">
    <citation type="submission" date="2024-04" db="EMBL/GenBank/DDBJ databases">
        <title>Phyllosticta paracitricarpa is synonymous to the EU quarantine fungus P. citricarpa based on phylogenomic analyses.</title>
        <authorList>
            <consortium name="Lawrence Berkeley National Laboratory"/>
            <person name="Van ingen-buijs V.A."/>
            <person name="Van westerhoven A.C."/>
            <person name="Haridas S."/>
            <person name="Skiadas P."/>
            <person name="Martin F."/>
            <person name="Groenewald J.Z."/>
            <person name="Crous P.W."/>
            <person name="Seidl M.F."/>
        </authorList>
    </citation>
    <scope>NUCLEOTIDE SEQUENCE [LARGE SCALE GENOMIC DNA]</scope>
    <source>
        <strain evidence="1 2">CPC 17464</strain>
    </source>
</reference>
<evidence type="ECO:0000313" key="2">
    <source>
        <dbReference type="Proteomes" id="UP001360953"/>
    </source>
</evidence>
<dbReference type="Proteomes" id="UP001360953">
    <property type="component" value="Unassembled WGS sequence"/>
</dbReference>
<dbReference type="GeneID" id="92031691"/>
<protein>
    <submittedName>
        <fullName evidence="1">Uncharacterized protein</fullName>
    </submittedName>
</protein>
<dbReference type="RefSeq" id="XP_066659883.1">
    <property type="nucleotide sequence ID" value="XM_066798785.1"/>
</dbReference>
<dbReference type="EMBL" id="JBBPEH010000001">
    <property type="protein sequence ID" value="KAK7544648.1"/>
    <property type="molecule type" value="Genomic_DNA"/>
</dbReference>